<evidence type="ECO:0000259" key="17">
    <source>
        <dbReference type="Pfam" id="PF17846"/>
    </source>
</evidence>
<dbReference type="InterPro" id="IPR027073">
    <property type="entry name" value="5_3_exoribonuclease"/>
</dbReference>
<dbReference type="GO" id="GO:0030847">
    <property type="term" value="P:termination of RNA polymerase II transcription, exosome-dependent"/>
    <property type="evidence" value="ECO:0007669"/>
    <property type="project" value="EnsemblFungi"/>
</dbReference>
<feature type="domain" description="Xrn1 helical" evidence="17">
    <location>
        <begin position="266"/>
        <end position="804"/>
    </location>
</feature>
<feature type="region of interest" description="Disordered" evidence="15">
    <location>
        <begin position="962"/>
        <end position="992"/>
    </location>
</feature>
<dbReference type="Pfam" id="PF03159">
    <property type="entry name" value="XRN_N"/>
    <property type="match status" value="1"/>
</dbReference>
<dbReference type="GO" id="GO:0090730">
    <property type="term" value="C:Las1 complex"/>
    <property type="evidence" value="ECO:0007669"/>
    <property type="project" value="EnsemblFungi"/>
</dbReference>
<reference evidence="18 19" key="1">
    <citation type="submission" date="2016-02" db="EMBL/GenBank/DDBJ databases">
        <title>Complete genome sequence and transcriptome regulation of the pentose utilising yeast Sugiyamaella lignohabitans.</title>
        <authorList>
            <person name="Bellasio M."/>
            <person name="Peymann A."/>
            <person name="Valli M."/>
            <person name="Sipitzky M."/>
            <person name="Graf A."/>
            <person name="Sauer M."/>
            <person name="Marx H."/>
            <person name="Mattanovich D."/>
        </authorList>
    </citation>
    <scope>NUCLEOTIDE SEQUENCE [LARGE SCALE GENOMIC DNA]</scope>
    <source>
        <strain evidence="18 19">CBS 10342</strain>
    </source>
</reference>
<protein>
    <recommendedName>
        <fullName evidence="14">5'-3' exoribonuclease</fullName>
        <ecNumber evidence="14">3.1.13.-</ecNumber>
    </recommendedName>
</protein>
<dbReference type="AlphaFoldDB" id="A0A167EJM5"/>
<comment type="subcellular location">
    <subcellularLocation>
        <location evidence="1">Nucleus</location>
    </subcellularLocation>
</comment>
<keyword evidence="5 14" id="KW-0507">mRNA processing</keyword>
<evidence type="ECO:0000256" key="14">
    <source>
        <dbReference type="PIRNR" id="PIRNR037239"/>
    </source>
</evidence>
<evidence type="ECO:0000256" key="1">
    <source>
        <dbReference type="ARBA" id="ARBA00004123"/>
    </source>
</evidence>
<feature type="region of interest" description="Disordered" evidence="15">
    <location>
        <begin position="456"/>
        <end position="526"/>
    </location>
</feature>
<dbReference type="GO" id="GO:0004534">
    <property type="term" value="F:5'-3' RNA exonuclease activity"/>
    <property type="evidence" value="ECO:0007669"/>
    <property type="project" value="UniProtKB-UniRule"/>
</dbReference>
<dbReference type="GO" id="GO:0034244">
    <property type="term" value="P:negative regulation of transcription elongation by RNA polymerase II"/>
    <property type="evidence" value="ECO:0007669"/>
    <property type="project" value="EnsemblFungi"/>
</dbReference>
<accession>A0A167EJM5</accession>
<keyword evidence="7 14" id="KW-0378">Hydrolase</keyword>
<evidence type="ECO:0000256" key="11">
    <source>
        <dbReference type="ARBA" id="ARBA00023242"/>
    </source>
</evidence>
<dbReference type="InterPro" id="IPR004859">
    <property type="entry name" value="Xrn1_N"/>
</dbReference>
<dbReference type="EMBL" id="CP014502">
    <property type="protein sequence ID" value="ANB14155.1"/>
    <property type="molecule type" value="Genomic_DNA"/>
</dbReference>
<gene>
    <name evidence="18" type="primary">RAT1</name>
    <name evidence="18" type="ORF">AWJ20_5114</name>
</gene>
<comment type="subunit">
    <text evidence="13">Interacts with RAI1; the interaction is direct, stabilizes RAT1 protein structure and may stimulate its exoribonuclease activity. The interaction also stimulates RAI1 pyrophosphohydrolase activity, probably by recruiting it to mRNA substrates.</text>
</comment>
<evidence type="ECO:0000313" key="19">
    <source>
        <dbReference type="Proteomes" id="UP000189580"/>
    </source>
</evidence>
<organism evidence="18 19">
    <name type="scientific">Sugiyamaella lignohabitans</name>
    <dbReference type="NCBI Taxonomy" id="796027"/>
    <lineage>
        <taxon>Eukaryota</taxon>
        <taxon>Fungi</taxon>
        <taxon>Dikarya</taxon>
        <taxon>Ascomycota</taxon>
        <taxon>Saccharomycotina</taxon>
        <taxon>Dipodascomycetes</taxon>
        <taxon>Dipodascales</taxon>
        <taxon>Trichomonascaceae</taxon>
        <taxon>Sugiyamaella</taxon>
    </lineage>
</organism>
<dbReference type="GO" id="GO:0030846">
    <property type="term" value="P:termination of RNA polymerase II transcription, poly(A)-coupled"/>
    <property type="evidence" value="ECO:0007669"/>
    <property type="project" value="EnsemblFungi"/>
</dbReference>
<dbReference type="GO" id="GO:0000448">
    <property type="term" value="P:cleavage in ITS2 between 5.8S rRNA and LSU-rRNA of tricistronic rRNA transcript (SSU-rRNA, 5.8S rRNA, LSU-rRNA)"/>
    <property type="evidence" value="ECO:0007669"/>
    <property type="project" value="EnsemblFungi"/>
</dbReference>
<dbReference type="GO" id="GO:0019843">
    <property type="term" value="F:rRNA binding"/>
    <property type="evidence" value="ECO:0007669"/>
    <property type="project" value="EnsemblFungi"/>
</dbReference>
<dbReference type="GO" id="GO:0110155">
    <property type="term" value="P:NAD-cap decapping"/>
    <property type="evidence" value="ECO:0007669"/>
    <property type="project" value="EnsemblFungi"/>
</dbReference>
<dbReference type="GeneID" id="30037321"/>
<evidence type="ECO:0000256" key="5">
    <source>
        <dbReference type="ARBA" id="ARBA00022664"/>
    </source>
</evidence>
<feature type="region of interest" description="Disordered" evidence="15">
    <location>
        <begin position="847"/>
        <end position="871"/>
    </location>
</feature>
<evidence type="ECO:0000256" key="6">
    <source>
        <dbReference type="ARBA" id="ARBA00022722"/>
    </source>
</evidence>
<keyword evidence="10" id="KW-0804">Transcription</keyword>
<dbReference type="GO" id="GO:0000398">
    <property type="term" value="P:mRNA splicing, via spliceosome"/>
    <property type="evidence" value="ECO:0007669"/>
    <property type="project" value="EnsemblFungi"/>
</dbReference>
<sequence length="992" mass="111974">MNGIVHPCTHPEGRPPPETEDEMMLEVFKYTDRVVSMARPRKILMIAVDGVAPRAKMNQQRSRRFRSAQDARILAEEKQRAIAEAEARGEIIDEAIKGKKAWDTNVITPGTPFMDILAKSLRYWVAYKLNNDPGWKDVKVIISDASVPGEGEHKIMEFIRSQRSDPAHDPNTSHCIYGLDADLIFLGLATHEPHFKILREDVFAQDSNKRRKNNNAFALTEEEKRREEDEEAVEKAKPKPFIWLHVDILRQYLEIELDVPRLPFVFDIERAIDDWVFMCFFVGNDFLPHMPSLDVRDNGIDILIGIWRRSLPAMKGYMTCDGQVDLSRVQIMMRALGQQEDGIFRKKREGEVRRLRNEKKRRIENDQRRAYMNQMSAPPPVALSKNRGERAPIAPLDSMPLYSTSGESVGKTHMSNSDIVANRNALNLANMANKTAAQELKAKLLLDGIDSGELEKSKAEHIGDEEDAGNKGEVDKEEGDEEDVETQTPNEEDVVVAGQKRKATSQLQKPTTSGSGQGEDEFDEPEDNIKLWEPGYRNRYYSNKFHVSENDTEFRKGVVKKYIEGICWTLLYYYQGCPSWNWYFPYHYAPFAQDLVDLAEIEIKFELGEPFAPFEQLMSVLPADSSHTLPDIFHPLMSDPKSSIIDFYPVDFPIDMNGKKMAWQGVALLPFIDEKRLLTEVQALYPHLTDHERYRNGRRQEVLLISSANKLYKDVKDRLYGESKTSCVEFRSDKGNGLAGLVRRAPGIQPDRPLAFPLNTGDMPSFDPDMSLVMEYSMPELAHYNKSMLLTGVKLIDPVLTYEDKETIRNGPKKNMFHGRNNRNVEYNTVKPHPVSTGIQRSGGYKYFVSNGTSDQRDQHGYGSGSRNGYGQGGYNSSSYNGGGYGAHGGYGRGGYNQGVYGHDRYSQGGYGQGGYGNNGYNNGGYGQSGYGQTGNSQSGYGSGYGYGYGYDRAASQGGSGGYGYGRDNNRNGYNDNRYGYNQGRSQPHGRY</sequence>
<evidence type="ECO:0000256" key="15">
    <source>
        <dbReference type="SAM" id="MobiDB-lite"/>
    </source>
</evidence>
<dbReference type="InterPro" id="IPR041412">
    <property type="entry name" value="Xrn1_helical"/>
</dbReference>
<feature type="compositionally biased region" description="Gly residues" evidence="15">
    <location>
        <begin position="862"/>
        <end position="871"/>
    </location>
</feature>
<keyword evidence="4" id="KW-0698">rRNA processing</keyword>
<evidence type="ECO:0000256" key="2">
    <source>
        <dbReference type="ARBA" id="ARBA00006994"/>
    </source>
</evidence>
<evidence type="ECO:0000256" key="9">
    <source>
        <dbReference type="ARBA" id="ARBA00023015"/>
    </source>
</evidence>
<dbReference type="GO" id="GO:0043144">
    <property type="term" value="P:sno(s)RNA processing"/>
    <property type="evidence" value="ECO:0007669"/>
    <property type="project" value="EnsemblFungi"/>
</dbReference>
<dbReference type="FunFam" id="1.25.40.1050:FF:000002">
    <property type="entry name" value="5'-3' exoribonuclease"/>
    <property type="match status" value="1"/>
</dbReference>
<comment type="function">
    <text evidence="14">Possesses 5'-&gt;3' exoribonuclease activity. May promote termination of transcription by RNA polymerase II.</text>
</comment>
<dbReference type="FunFam" id="3.40.50.12390:FF:000005">
    <property type="entry name" value="5'-3' exoribonuclease 2"/>
    <property type="match status" value="1"/>
</dbReference>
<evidence type="ECO:0000256" key="4">
    <source>
        <dbReference type="ARBA" id="ARBA00022552"/>
    </source>
</evidence>
<dbReference type="Gene3D" id="1.25.40.1050">
    <property type="match status" value="1"/>
</dbReference>
<name>A0A167EJM5_9ASCO</name>
<dbReference type="KEGG" id="slb:AWJ20_5114"/>
<evidence type="ECO:0000313" key="18">
    <source>
        <dbReference type="EMBL" id="ANB14155.1"/>
    </source>
</evidence>
<evidence type="ECO:0000256" key="3">
    <source>
        <dbReference type="ARBA" id="ARBA00022472"/>
    </source>
</evidence>
<evidence type="ECO:0000256" key="13">
    <source>
        <dbReference type="ARBA" id="ARBA00046943"/>
    </source>
</evidence>
<feature type="compositionally biased region" description="Polar residues" evidence="15">
    <location>
        <begin position="504"/>
        <end position="514"/>
    </location>
</feature>
<feature type="domain" description="Xrn1 N-terminal" evidence="16">
    <location>
        <begin position="1"/>
        <end position="201"/>
    </location>
</feature>
<keyword evidence="9" id="KW-0805">Transcription regulation</keyword>
<dbReference type="CDD" id="cd18673">
    <property type="entry name" value="PIN_XRN1-2-like"/>
    <property type="match status" value="1"/>
</dbReference>
<dbReference type="InterPro" id="IPR017151">
    <property type="entry name" value="Xrn2/3/4"/>
</dbReference>
<dbReference type="PIRSF" id="PIRSF037239">
    <property type="entry name" value="Exonuclease_Xrn2"/>
    <property type="match status" value="1"/>
</dbReference>
<dbReference type="GO" id="GO:0071028">
    <property type="term" value="P:nuclear mRNA surveillance"/>
    <property type="evidence" value="ECO:0007669"/>
    <property type="project" value="EnsemblFungi"/>
</dbReference>
<feature type="compositionally biased region" description="Acidic residues" evidence="15">
    <location>
        <begin position="475"/>
        <end position="494"/>
    </location>
</feature>
<dbReference type="Gene3D" id="3.40.50.12390">
    <property type="match status" value="2"/>
</dbReference>
<dbReference type="PANTHER" id="PTHR12341:SF41">
    <property type="entry name" value="5'-3' EXORIBONUCLEASE 2"/>
    <property type="match status" value="1"/>
</dbReference>
<feature type="compositionally biased region" description="Basic and acidic residues" evidence="15">
    <location>
        <begin position="456"/>
        <end position="474"/>
    </location>
</feature>
<keyword evidence="8 14" id="KW-0269">Exonuclease</keyword>
<evidence type="ECO:0000256" key="10">
    <source>
        <dbReference type="ARBA" id="ARBA00023163"/>
    </source>
</evidence>
<proteinExistence type="inferred from homology"/>
<evidence type="ECO:0000256" key="7">
    <source>
        <dbReference type="ARBA" id="ARBA00022801"/>
    </source>
</evidence>
<keyword evidence="19" id="KW-1185">Reference proteome</keyword>
<evidence type="ECO:0000259" key="16">
    <source>
        <dbReference type="Pfam" id="PF03159"/>
    </source>
</evidence>
<dbReference type="PANTHER" id="PTHR12341">
    <property type="entry name" value="5'-&gt;3' EXORIBONUCLEASE"/>
    <property type="match status" value="1"/>
</dbReference>
<evidence type="ECO:0000256" key="8">
    <source>
        <dbReference type="ARBA" id="ARBA00022839"/>
    </source>
</evidence>
<dbReference type="EC" id="3.1.13.-" evidence="14"/>
<dbReference type="RefSeq" id="XP_018736632.1">
    <property type="nucleotide sequence ID" value="XM_018882235.1"/>
</dbReference>
<comment type="similarity">
    <text evidence="2 14">Belongs to the 5'-3' exonuclease family. XRN2/RAT1 subfamily.</text>
</comment>
<dbReference type="Proteomes" id="UP000189580">
    <property type="component" value="Chromosome d"/>
</dbReference>
<dbReference type="OrthoDB" id="28245at2759"/>
<feature type="compositionally biased region" description="Low complexity" evidence="15">
    <location>
        <begin position="971"/>
        <end position="985"/>
    </location>
</feature>
<dbReference type="GO" id="GO:1904595">
    <property type="term" value="P:positive regulation of termination of RNA polymerase II transcription"/>
    <property type="evidence" value="ECO:0007669"/>
    <property type="project" value="EnsemblFungi"/>
</dbReference>
<evidence type="ECO:0000256" key="12">
    <source>
        <dbReference type="ARBA" id="ARBA00046137"/>
    </source>
</evidence>
<dbReference type="Pfam" id="PF17846">
    <property type="entry name" value="XRN_M"/>
    <property type="match status" value="1"/>
</dbReference>
<comment type="function">
    <text evidence="12">Possesses 5'-&gt;3' exoribonuclease activity. Required for the processing of nuclear mRNA and rRNA precursors. May promote the termination of transcription by RNA polymerase II. Essential for vegetative cell growth and chromosome segregation.</text>
</comment>
<dbReference type="GO" id="GO:0071035">
    <property type="term" value="P:nuclear polyadenylation-dependent rRNA catabolic process"/>
    <property type="evidence" value="ECO:0007669"/>
    <property type="project" value="EnsemblFungi"/>
</dbReference>
<keyword evidence="11" id="KW-0539">Nucleus</keyword>
<keyword evidence="3" id="KW-0806">Transcription termination</keyword>
<dbReference type="GO" id="GO:0110103">
    <property type="term" value="C:RNA polymerase II termination complex"/>
    <property type="evidence" value="ECO:0007669"/>
    <property type="project" value="EnsemblFungi"/>
</dbReference>
<keyword evidence="6 14" id="KW-0540">Nuclease</keyword>